<gene>
    <name evidence="1" type="ORF">A7P85_03090</name>
</gene>
<sequence>MDLSMNLIFTKDFFQSGSNQFGVLVHESSGYENFGWLADFLMDDGGMGVKHLLEMSETLLKEILEEVPNGSEVEQYREHFGVIVGKEMTKIDSLLTDEIVVVMPTEIVIEKLKECIEFINKNYADEV</sequence>
<protein>
    <submittedName>
        <fullName evidence="1">Uncharacterized protein</fullName>
    </submittedName>
</protein>
<evidence type="ECO:0000313" key="2">
    <source>
        <dbReference type="Proteomes" id="UP000078003"/>
    </source>
</evidence>
<dbReference type="AlphaFoldDB" id="A0A1A9RFY3"/>
<comment type="caution">
    <text evidence="1">The sequence shown here is derived from an EMBL/GenBank/DDBJ whole genome shotgun (WGS) entry which is preliminary data.</text>
</comment>
<organism evidence="1 2">
    <name type="scientific">Eikenella corrodens</name>
    <dbReference type="NCBI Taxonomy" id="539"/>
    <lineage>
        <taxon>Bacteria</taxon>
        <taxon>Pseudomonadati</taxon>
        <taxon>Pseudomonadota</taxon>
        <taxon>Betaproteobacteria</taxon>
        <taxon>Neisseriales</taxon>
        <taxon>Neisseriaceae</taxon>
        <taxon>Eikenella</taxon>
    </lineage>
</organism>
<name>A0A1A9RFY3_EIKCO</name>
<reference evidence="2" key="1">
    <citation type="submission" date="2016-05" db="EMBL/GenBank/DDBJ databases">
        <title>Draft genome of Corynebacterium afermentans subsp. afermentans LCDC 88199T.</title>
        <authorList>
            <person name="Bernier A.-M."/>
            <person name="Bernard K."/>
        </authorList>
    </citation>
    <scope>NUCLEOTIDE SEQUENCE [LARGE SCALE GENOMIC DNA]</scope>
    <source>
        <strain evidence="2">NML01-0328</strain>
    </source>
</reference>
<dbReference type="EMBL" id="LXSF01000002">
    <property type="protein sequence ID" value="OAM17344.1"/>
    <property type="molecule type" value="Genomic_DNA"/>
</dbReference>
<accession>A0A1A9RFY3</accession>
<proteinExistence type="predicted"/>
<dbReference type="Proteomes" id="UP000078003">
    <property type="component" value="Unassembled WGS sequence"/>
</dbReference>
<evidence type="ECO:0000313" key="1">
    <source>
        <dbReference type="EMBL" id="OAM17344.1"/>
    </source>
</evidence>